<dbReference type="Proteomes" id="UP000636709">
    <property type="component" value="Unassembled WGS sequence"/>
</dbReference>
<organism evidence="1 2">
    <name type="scientific">Digitaria exilis</name>
    <dbReference type="NCBI Taxonomy" id="1010633"/>
    <lineage>
        <taxon>Eukaryota</taxon>
        <taxon>Viridiplantae</taxon>
        <taxon>Streptophyta</taxon>
        <taxon>Embryophyta</taxon>
        <taxon>Tracheophyta</taxon>
        <taxon>Spermatophyta</taxon>
        <taxon>Magnoliopsida</taxon>
        <taxon>Liliopsida</taxon>
        <taxon>Poales</taxon>
        <taxon>Poaceae</taxon>
        <taxon>PACMAD clade</taxon>
        <taxon>Panicoideae</taxon>
        <taxon>Panicodae</taxon>
        <taxon>Paniceae</taxon>
        <taxon>Anthephorinae</taxon>
        <taxon>Digitaria</taxon>
    </lineage>
</organism>
<sequence>MSCNREPRLVLWGYFPHATV</sequence>
<dbReference type="EMBL" id="JACEFO010002816">
    <property type="protein sequence ID" value="KAF8648301.1"/>
    <property type="molecule type" value="Genomic_DNA"/>
</dbReference>
<keyword evidence="2" id="KW-1185">Reference proteome</keyword>
<evidence type="ECO:0000313" key="1">
    <source>
        <dbReference type="EMBL" id="KAF8648301.1"/>
    </source>
</evidence>
<gene>
    <name evidence="1" type="ORF">HU200_064881</name>
</gene>
<proteinExistence type="predicted"/>
<protein>
    <submittedName>
        <fullName evidence="1">Uncharacterized protein</fullName>
    </submittedName>
</protein>
<comment type="caution">
    <text evidence="1">The sequence shown here is derived from an EMBL/GenBank/DDBJ whole genome shotgun (WGS) entry which is preliminary data.</text>
</comment>
<accession>A0A835A4X2</accession>
<reference evidence="1" key="1">
    <citation type="submission" date="2020-07" db="EMBL/GenBank/DDBJ databases">
        <title>Genome sequence and genetic diversity analysis of an under-domesticated orphan crop, white fonio (Digitaria exilis).</title>
        <authorList>
            <person name="Bennetzen J.L."/>
            <person name="Chen S."/>
            <person name="Ma X."/>
            <person name="Wang X."/>
            <person name="Yssel A.E.J."/>
            <person name="Chaluvadi S.R."/>
            <person name="Johnson M."/>
            <person name="Gangashetty P."/>
            <person name="Hamidou F."/>
            <person name="Sanogo M.D."/>
            <person name="Zwaenepoel A."/>
            <person name="Wallace J."/>
            <person name="Van De Peer Y."/>
            <person name="Van Deynze A."/>
        </authorList>
    </citation>
    <scope>NUCLEOTIDE SEQUENCE</scope>
    <source>
        <tissue evidence="1">Leaves</tissue>
    </source>
</reference>
<name>A0A835A4X2_9POAL</name>
<dbReference type="AlphaFoldDB" id="A0A835A4X2"/>
<evidence type="ECO:0000313" key="2">
    <source>
        <dbReference type="Proteomes" id="UP000636709"/>
    </source>
</evidence>